<gene>
    <name evidence="7" type="primary">LOC106597706</name>
</gene>
<dbReference type="RefSeq" id="XP_045567754.1">
    <property type="nucleotide sequence ID" value="XM_045711798.1"/>
</dbReference>
<evidence type="ECO:0000256" key="5">
    <source>
        <dbReference type="SAM" id="MobiDB-lite"/>
    </source>
</evidence>
<organism evidence="6 7">
    <name type="scientific">Salmo salar</name>
    <name type="common">Atlantic salmon</name>
    <dbReference type="NCBI Taxonomy" id="8030"/>
    <lineage>
        <taxon>Eukaryota</taxon>
        <taxon>Metazoa</taxon>
        <taxon>Chordata</taxon>
        <taxon>Craniata</taxon>
        <taxon>Vertebrata</taxon>
        <taxon>Euteleostomi</taxon>
        <taxon>Actinopterygii</taxon>
        <taxon>Neopterygii</taxon>
        <taxon>Teleostei</taxon>
        <taxon>Protacanthopterygii</taxon>
        <taxon>Salmoniformes</taxon>
        <taxon>Salmonidae</taxon>
        <taxon>Salmoninae</taxon>
        <taxon>Salmo</taxon>
    </lineage>
</organism>
<keyword evidence="4" id="KW-0391">Immunity</keyword>
<dbReference type="Gene3D" id="1.10.533.10">
    <property type="entry name" value="Death Domain, Fas"/>
    <property type="match status" value="2"/>
</dbReference>
<dbReference type="SUPFAM" id="SSF47986">
    <property type="entry name" value="DEATH domain"/>
    <property type="match status" value="1"/>
</dbReference>
<dbReference type="GeneID" id="106597706"/>
<dbReference type="PANTHER" id="PTHR46985">
    <property type="entry name" value="NACHT, LRR AND PYD DOMAINS-CONTAINING PROTEIN 1"/>
    <property type="match status" value="1"/>
</dbReference>
<dbReference type="InterPro" id="IPR051249">
    <property type="entry name" value="NLRP_Inflammasome"/>
</dbReference>
<evidence type="ECO:0000313" key="6">
    <source>
        <dbReference type="Proteomes" id="UP001652741"/>
    </source>
</evidence>
<name>A0ABM3E9N8_SALSA</name>
<evidence type="ECO:0000256" key="1">
    <source>
        <dbReference type="ARBA" id="ARBA00004496"/>
    </source>
</evidence>
<keyword evidence="6" id="KW-1185">Reference proteome</keyword>
<dbReference type="PANTHER" id="PTHR46985:SF2">
    <property type="entry name" value="APOPTOSIS-ASSOCIATED SPECK-LIKE PROTEIN CONTAINING A CARD"/>
    <property type="match status" value="1"/>
</dbReference>
<evidence type="ECO:0000256" key="2">
    <source>
        <dbReference type="ARBA" id="ARBA00022490"/>
    </source>
</evidence>
<dbReference type="Proteomes" id="UP001652741">
    <property type="component" value="Unplaced"/>
</dbReference>
<feature type="region of interest" description="Disordered" evidence="5">
    <location>
        <begin position="230"/>
        <end position="346"/>
    </location>
</feature>
<evidence type="ECO:0000256" key="3">
    <source>
        <dbReference type="ARBA" id="ARBA00022588"/>
    </source>
</evidence>
<evidence type="ECO:0000313" key="7">
    <source>
        <dbReference type="RefSeq" id="XP_045567754.1"/>
    </source>
</evidence>
<reference evidence="7" key="1">
    <citation type="submission" date="2025-08" db="UniProtKB">
        <authorList>
            <consortium name="RefSeq"/>
        </authorList>
    </citation>
    <scope>IDENTIFICATION</scope>
</reference>
<accession>A0ABM3E9N8</accession>
<proteinExistence type="predicted"/>
<feature type="compositionally biased region" description="Low complexity" evidence="5">
    <location>
        <begin position="263"/>
        <end position="274"/>
    </location>
</feature>
<sequence length="358" mass="41142">MGQLLIPDLMVYYYNTEYSCLSLSTVKLKREVKRDALFVDRHKDYLIQNVTTVIPTAFYLIHSKMYSKIRAARTSQEQMRLLYEALDSGRDKIKSTFYRILLDLEPHLVKDLGAKFVDDHKDQLIQMVTKVMPIFNELFYEEVWYNIRVNQMNSQDQMKLLFQALEEAGDTRTEKVKSDFYRNLLDLEPDLVIDLEKDRRGKEELRKEKEELRKEKDELKEELRKAKEIIQSLSTSPGGQQKTQTPSQKSEGIEGVEMESLPGRKSGPGPGRKSAPGPGRESAPEMKPLLAAGPQKDDLDDLERGGRVTTEFNYRETIPSGRKSAPEMKPLLAAGPQKDDLDDLERGGRVTTEFNYVL</sequence>
<dbReference type="InterPro" id="IPR011029">
    <property type="entry name" value="DEATH-like_dom_sf"/>
</dbReference>
<feature type="compositionally biased region" description="Polar residues" evidence="5">
    <location>
        <begin position="231"/>
        <end position="250"/>
    </location>
</feature>
<comment type="subcellular location">
    <subcellularLocation>
        <location evidence="1">Cytoplasm</location>
    </subcellularLocation>
</comment>
<keyword evidence="2" id="KW-0963">Cytoplasm</keyword>
<keyword evidence="3" id="KW-0399">Innate immunity</keyword>
<protein>
    <submittedName>
        <fullName evidence="7">Uncharacterized protein isoform X1</fullName>
    </submittedName>
</protein>
<evidence type="ECO:0000256" key="4">
    <source>
        <dbReference type="ARBA" id="ARBA00022859"/>
    </source>
</evidence>